<feature type="transmembrane region" description="Helical" evidence="2">
    <location>
        <begin position="6"/>
        <end position="31"/>
    </location>
</feature>
<dbReference type="RefSeq" id="WP_125247288.1">
    <property type="nucleotide sequence ID" value="NZ_RSEB01000002.1"/>
</dbReference>
<evidence type="ECO:0000256" key="2">
    <source>
        <dbReference type="SAM" id="Phobius"/>
    </source>
</evidence>
<name>A0A426V182_9ACTN</name>
<protein>
    <submittedName>
        <fullName evidence="3">Uncharacterized protein</fullName>
    </submittedName>
</protein>
<gene>
    <name evidence="3" type="ORF">EIW28_08645</name>
</gene>
<evidence type="ECO:0000256" key="1">
    <source>
        <dbReference type="SAM" id="MobiDB-lite"/>
    </source>
</evidence>
<dbReference type="EMBL" id="RSEB01000002">
    <property type="protein sequence ID" value="RRS00610.1"/>
    <property type="molecule type" value="Genomic_DNA"/>
</dbReference>
<keyword evidence="2" id="KW-1133">Transmembrane helix</keyword>
<feature type="region of interest" description="Disordered" evidence="1">
    <location>
        <begin position="46"/>
        <end position="78"/>
    </location>
</feature>
<feature type="compositionally biased region" description="Basic and acidic residues" evidence="1">
    <location>
        <begin position="46"/>
        <end position="59"/>
    </location>
</feature>
<evidence type="ECO:0000313" key="4">
    <source>
        <dbReference type="Proteomes" id="UP000277256"/>
    </source>
</evidence>
<dbReference type="Proteomes" id="UP000277256">
    <property type="component" value="Unassembled WGS sequence"/>
</dbReference>
<comment type="caution">
    <text evidence="3">The sequence shown here is derived from an EMBL/GenBank/DDBJ whole genome shotgun (WGS) entry which is preliminary data.</text>
</comment>
<reference evidence="3 4" key="1">
    <citation type="submission" date="2018-12" db="EMBL/GenBank/DDBJ databases">
        <title>Glycomyces sp. YIM 121974 draft genome.</title>
        <authorList>
            <person name="Li Q."/>
        </authorList>
    </citation>
    <scope>NUCLEOTIDE SEQUENCE [LARGE SCALE GENOMIC DNA]</scope>
    <source>
        <strain evidence="3 4">YIM 121974</strain>
    </source>
</reference>
<dbReference type="AlphaFoldDB" id="A0A426V182"/>
<dbReference type="OrthoDB" id="9897411at2"/>
<keyword evidence="4" id="KW-1185">Reference proteome</keyword>
<evidence type="ECO:0000313" key="3">
    <source>
        <dbReference type="EMBL" id="RRS00610.1"/>
    </source>
</evidence>
<keyword evidence="2" id="KW-0812">Transmembrane</keyword>
<feature type="compositionally biased region" description="Polar residues" evidence="1">
    <location>
        <begin position="63"/>
        <end position="78"/>
    </location>
</feature>
<organism evidence="3 4">
    <name type="scientific">Glycomyces terrestris</name>
    <dbReference type="NCBI Taxonomy" id="2493553"/>
    <lineage>
        <taxon>Bacteria</taxon>
        <taxon>Bacillati</taxon>
        <taxon>Actinomycetota</taxon>
        <taxon>Actinomycetes</taxon>
        <taxon>Glycomycetales</taxon>
        <taxon>Glycomycetaceae</taxon>
        <taxon>Glycomyces</taxon>
    </lineage>
</organism>
<proteinExistence type="predicted"/>
<sequence length="78" mass="8917">MTSLDPYLSAAVSVISAVAMTTQAWLLYRAYRYQNETERMKIVTDEHRRAVPEQSREPAIEQGQPTGDTNANDQIQRF</sequence>
<keyword evidence="2" id="KW-0472">Membrane</keyword>
<accession>A0A426V182</accession>